<gene>
    <name evidence="3" type="ORF">PgNI_09275</name>
</gene>
<dbReference type="AlphaFoldDB" id="A0A6P8ATT5"/>
<reference evidence="3" key="1">
    <citation type="journal article" date="2019" name="Mol. Biol. Evol.">
        <title>Blast fungal genomes show frequent chromosomal changes, gene gains and losses, and effector gene turnover.</title>
        <authorList>
            <person name="Gomez Luciano L.B."/>
            <person name="Jason Tsai I."/>
            <person name="Chuma I."/>
            <person name="Tosa Y."/>
            <person name="Chen Y.H."/>
            <person name="Li J.Y."/>
            <person name="Li M.Y."/>
            <person name="Jade Lu M.Y."/>
            <person name="Nakayashiki H."/>
            <person name="Li W.H."/>
        </authorList>
    </citation>
    <scope>NUCLEOTIDE SEQUENCE</scope>
    <source>
        <strain evidence="3">NI907</strain>
    </source>
</reference>
<feature type="transmembrane region" description="Helical" evidence="1">
    <location>
        <begin position="87"/>
        <end position="105"/>
    </location>
</feature>
<feature type="transmembrane region" description="Helical" evidence="1">
    <location>
        <begin position="172"/>
        <end position="192"/>
    </location>
</feature>
<feature type="transmembrane region" description="Helical" evidence="1">
    <location>
        <begin position="256"/>
        <end position="277"/>
    </location>
</feature>
<evidence type="ECO:0000313" key="2">
    <source>
        <dbReference type="Proteomes" id="UP000515153"/>
    </source>
</evidence>
<protein>
    <submittedName>
        <fullName evidence="3">Uncharacterized protein</fullName>
    </submittedName>
</protein>
<feature type="transmembrane region" description="Helical" evidence="1">
    <location>
        <begin position="117"/>
        <end position="145"/>
    </location>
</feature>
<feature type="transmembrane region" description="Helical" evidence="1">
    <location>
        <begin position="347"/>
        <end position="366"/>
    </location>
</feature>
<evidence type="ECO:0000313" key="3">
    <source>
        <dbReference type="RefSeq" id="XP_030978300.1"/>
    </source>
</evidence>
<sequence length="384" mass="41637">MGPITASPVIPLAVAVAAAYCIMGIPKQNGLFDMLDALAEDHPTRLPGSNVDGELLDVGSSGLGKLLAILIRFFYPVMTGESPRLSLFSFWFAGQVISMHTLVLLEGLREGNRGRVIAYTVIWGVLYQLIPFGITISVWVAVWMWTSPIANLSAATPKPVLLKALGIGNADLSVVIHSIVWGFVIPTVLLGLPSSSPQITQRYIVIWQFFPIYVSFARFIFSNALQLLGVDNSVPAPPPADPKKPGPSLTKRLRAVYFPALVMTAAVHTLTLMWVFFPDMRPTMLDGASIDFVDVFKPTSRPGHVVPIENAADGVLNLLQYDVYFGSASVLFWAAQMYWASTAAPSMASVLTVLVGPGGAALALVWRRDEQLLVDLPESSKKDD</sequence>
<dbReference type="KEGG" id="pgri:PgNI_09275"/>
<keyword evidence="2" id="KW-1185">Reference proteome</keyword>
<feature type="transmembrane region" description="Helical" evidence="1">
    <location>
        <begin position="323"/>
        <end position="341"/>
    </location>
</feature>
<keyword evidence="1" id="KW-1133">Transmembrane helix</keyword>
<proteinExistence type="predicted"/>
<reference evidence="3" key="2">
    <citation type="submission" date="2019-10" db="EMBL/GenBank/DDBJ databases">
        <authorList>
            <consortium name="NCBI Genome Project"/>
        </authorList>
    </citation>
    <scope>NUCLEOTIDE SEQUENCE</scope>
    <source>
        <strain evidence="3">NI907</strain>
    </source>
</reference>
<accession>A0A6P8ATT5</accession>
<reference evidence="3" key="3">
    <citation type="submission" date="2025-08" db="UniProtKB">
        <authorList>
            <consortium name="RefSeq"/>
        </authorList>
    </citation>
    <scope>IDENTIFICATION</scope>
    <source>
        <strain evidence="3">NI907</strain>
    </source>
</reference>
<name>A0A6P8ATT5_PYRGI</name>
<feature type="transmembrane region" description="Helical" evidence="1">
    <location>
        <begin position="204"/>
        <end position="221"/>
    </location>
</feature>
<keyword evidence="1" id="KW-0812">Transmembrane</keyword>
<dbReference type="RefSeq" id="XP_030978300.1">
    <property type="nucleotide sequence ID" value="XM_031129262.1"/>
</dbReference>
<dbReference type="Proteomes" id="UP000515153">
    <property type="component" value="Unplaced"/>
</dbReference>
<dbReference type="GeneID" id="41964170"/>
<organism evidence="2 3">
    <name type="scientific">Pyricularia grisea</name>
    <name type="common">Crabgrass-specific blast fungus</name>
    <name type="synonym">Magnaporthe grisea</name>
    <dbReference type="NCBI Taxonomy" id="148305"/>
    <lineage>
        <taxon>Eukaryota</taxon>
        <taxon>Fungi</taxon>
        <taxon>Dikarya</taxon>
        <taxon>Ascomycota</taxon>
        <taxon>Pezizomycotina</taxon>
        <taxon>Sordariomycetes</taxon>
        <taxon>Sordariomycetidae</taxon>
        <taxon>Magnaporthales</taxon>
        <taxon>Pyriculariaceae</taxon>
        <taxon>Pyricularia</taxon>
    </lineage>
</organism>
<keyword evidence="1" id="KW-0472">Membrane</keyword>
<feature type="transmembrane region" description="Helical" evidence="1">
    <location>
        <begin position="6"/>
        <end position="25"/>
    </location>
</feature>
<evidence type="ECO:0000256" key="1">
    <source>
        <dbReference type="SAM" id="Phobius"/>
    </source>
</evidence>